<dbReference type="EMBL" id="KZ989285">
    <property type="protein sequence ID" value="RKP27028.1"/>
    <property type="molecule type" value="Genomic_DNA"/>
</dbReference>
<dbReference type="EC" id="3.6.4.13" evidence="7"/>
<feature type="region of interest" description="Disordered" evidence="8">
    <location>
        <begin position="79"/>
        <end position="102"/>
    </location>
</feature>
<dbReference type="InterPro" id="IPR000629">
    <property type="entry name" value="RNA-helicase_DEAD-box_CS"/>
</dbReference>
<dbReference type="SMART" id="SM00490">
    <property type="entry name" value="HELICc"/>
    <property type="match status" value="1"/>
</dbReference>
<dbReference type="Pfam" id="PF00271">
    <property type="entry name" value="Helicase_C"/>
    <property type="match status" value="1"/>
</dbReference>
<dbReference type="GO" id="GO:0016787">
    <property type="term" value="F:hydrolase activity"/>
    <property type="evidence" value="ECO:0007669"/>
    <property type="project" value="UniProtKB-KW"/>
</dbReference>
<dbReference type="Pfam" id="PF00270">
    <property type="entry name" value="DEAD"/>
    <property type="match status" value="1"/>
</dbReference>
<keyword evidence="3 6" id="KW-0347">Helicase</keyword>
<evidence type="ECO:0000256" key="3">
    <source>
        <dbReference type="ARBA" id="ARBA00022806"/>
    </source>
</evidence>
<dbReference type="SUPFAM" id="SSF52540">
    <property type="entry name" value="P-loop containing nucleoside triphosphate hydrolases"/>
    <property type="match status" value="1"/>
</dbReference>
<dbReference type="GO" id="GO:0003723">
    <property type="term" value="F:RNA binding"/>
    <property type="evidence" value="ECO:0007669"/>
    <property type="project" value="UniProtKB-UniRule"/>
</dbReference>
<name>A0A4P9Z3Q8_9FUNG</name>
<dbReference type="CDD" id="cd18787">
    <property type="entry name" value="SF2_C_DEAD"/>
    <property type="match status" value="1"/>
</dbReference>
<dbReference type="Proteomes" id="UP000278143">
    <property type="component" value="Unassembled WGS sequence"/>
</dbReference>
<evidence type="ECO:0000256" key="7">
    <source>
        <dbReference type="RuleBase" id="RU365068"/>
    </source>
</evidence>
<comment type="domain">
    <text evidence="7">The Q motif is unique to and characteristic of the DEAD box family of RNA helicases and controls ATP binding and hydrolysis.</text>
</comment>
<organism evidence="11 12">
    <name type="scientific">Syncephalis pseudoplumigaleata</name>
    <dbReference type="NCBI Taxonomy" id="1712513"/>
    <lineage>
        <taxon>Eukaryota</taxon>
        <taxon>Fungi</taxon>
        <taxon>Fungi incertae sedis</taxon>
        <taxon>Zoopagomycota</taxon>
        <taxon>Zoopagomycotina</taxon>
        <taxon>Zoopagomycetes</taxon>
        <taxon>Zoopagales</taxon>
        <taxon>Piptocephalidaceae</taxon>
        <taxon>Syncephalis</taxon>
    </lineage>
</organism>
<keyword evidence="1 6" id="KW-0547">Nucleotide-binding</keyword>
<dbReference type="AlphaFoldDB" id="A0A4P9Z3Q8"/>
<evidence type="ECO:0000259" key="9">
    <source>
        <dbReference type="PROSITE" id="PS51192"/>
    </source>
</evidence>
<evidence type="ECO:0000256" key="5">
    <source>
        <dbReference type="ARBA" id="ARBA00022884"/>
    </source>
</evidence>
<proteinExistence type="inferred from homology"/>
<feature type="domain" description="Helicase C-terminal" evidence="10">
    <location>
        <begin position="179"/>
        <end position="326"/>
    </location>
</feature>
<dbReference type="InterPro" id="IPR011545">
    <property type="entry name" value="DEAD/DEAH_box_helicase_dom"/>
</dbReference>
<comment type="function">
    <text evidence="7">RNA helicase.</text>
</comment>
<evidence type="ECO:0000256" key="4">
    <source>
        <dbReference type="ARBA" id="ARBA00022840"/>
    </source>
</evidence>
<keyword evidence="5 7" id="KW-0694">RNA-binding</keyword>
<dbReference type="PANTHER" id="PTHR24031">
    <property type="entry name" value="RNA HELICASE"/>
    <property type="match status" value="1"/>
</dbReference>
<accession>A0A4P9Z3Q8</accession>
<feature type="compositionally biased region" description="Polar residues" evidence="8">
    <location>
        <begin position="79"/>
        <end position="93"/>
    </location>
</feature>
<dbReference type="GO" id="GO:0005524">
    <property type="term" value="F:ATP binding"/>
    <property type="evidence" value="ECO:0007669"/>
    <property type="project" value="UniProtKB-UniRule"/>
</dbReference>
<dbReference type="PROSITE" id="PS51192">
    <property type="entry name" value="HELICASE_ATP_BIND_1"/>
    <property type="match status" value="1"/>
</dbReference>
<sequence length="442" mass="50527">VATIVGGMSVQKQERMLKQHPDILVATPGRLWEMMSEATHIRRLRFLVLDEADRMLESGHFKELEYILSAISRKEQASEWNSADNASLEGNSTKQKRPPRRQTFVFSATLGRDLQLHKRRGHATEKKASSSSKEASMQNLLDRIEFDSAEPKVVDVTRAEAVAENLVEARIDCIKEDKDLYLYYFLCRYPGRTIVFTNSIDCIRRILPLFKLLRIDAYGLHAQMQQRQRLKNVDRFKTNPRGVLIASDVAARGLDIPSVDHVIHYQLPRSGDTYVHRSGRTARAGREGMSIMLCSPDELTSYRKLCQVLKKPNGISEFPVDHIIVVELKKRIQLAKQIDQQEHATQKQRHDDDWMIRNAEALEIELDDTDDDDAMATRGERTRSKAKVQQLKHELGRLLSQPLIPHGSSGRYLTSGVVRDLAERLLSADRKWMLLVLPPAMC</sequence>
<protein>
    <recommendedName>
        <fullName evidence="7">ATP-dependent RNA helicase</fullName>
        <ecNumber evidence="7">3.6.4.13</ecNumber>
    </recommendedName>
</protein>
<dbReference type="InterPro" id="IPR027417">
    <property type="entry name" value="P-loop_NTPase"/>
</dbReference>
<evidence type="ECO:0000313" key="12">
    <source>
        <dbReference type="Proteomes" id="UP000278143"/>
    </source>
</evidence>
<dbReference type="PROSITE" id="PS51194">
    <property type="entry name" value="HELICASE_CTER"/>
    <property type="match status" value="1"/>
</dbReference>
<dbReference type="Gene3D" id="3.40.50.300">
    <property type="entry name" value="P-loop containing nucleotide triphosphate hydrolases"/>
    <property type="match status" value="2"/>
</dbReference>
<comment type="catalytic activity">
    <reaction evidence="7">
        <text>ATP + H2O = ADP + phosphate + H(+)</text>
        <dbReference type="Rhea" id="RHEA:13065"/>
        <dbReference type="ChEBI" id="CHEBI:15377"/>
        <dbReference type="ChEBI" id="CHEBI:15378"/>
        <dbReference type="ChEBI" id="CHEBI:30616"/>
        <dbReference type="ChEBI" id="CHEBI:43474"/>
        <dbReference type="ChEBI" id="CHEBI:456216"/>
        <dbReference type="EC" id="3.6.4.13"/>
    </reaction>
</comment>
<keyword evidence="4 6" id="KW-0067">ATP-binding</keyword>
<dbReference type="InterPro" id="IPR014001">
    <property type="entry name" value="Helicase_ATP-bd"/>
</dbReference>
<keyword evidence="2 6" id="KW-0378">Hydrolase</keyword>
<evidence type="ECO:0000256" key="8">
    <source>
        <dbReference type="SAM" id="MobiDB-lite"/>
    </source>
</evidence>
<reference evidence="12" key="1">
    <citation type="journal article" date="2018" name="Nat. Microbiol.">
        <title>Leveraging single-cell genomics to expand the fungal tree of life.</title>
        <authorList>
            <person name="Ahrendt S.R."/>
            <person name="Quandt C.A."/>
            <person name="Ciobanu D."/>
            <person name="Clum A."/>
            <person name="Salamov A."/>
            <person name="Andreopoulos B."/>
            <person name="Cheng J.F."/>
            <person name="Woyke T."/>
            <person name="Pelin A."/>
            <person name="Henrissat B."/>
            <person name="Reynolds N.K."/>
            <person name="Benny G.L."/>
            <person name="Smith M.E."/>
            <person name="James T.Y."/>
            <person name="Grigoriev I.V."/>
        </authorList>
    </citation>
    <scope>NUCLEOTIDE SEQUENCE [LARGE SCALE GENOMIC DNA]</scope>
    <source>
        <strain evidence="12">Benny S71-1</strain>
    </source>
</reference>
<evidence type="ECO:0000256" key="1">
    <source>
        <dbReference type="ARBA" id="ARBA00022741"/>
    </source>
</evidence>
<dbReference type="InterPro" id="IPR001650">
    <property type="entry name" value="Helicase_C-like"/>
</dbReference>
<dbReference type="GO" id="GO:0003724">
    <property type="term" value="F:RNA helicase activity"/>
    <property type="evidence" value="ECO:0007669"/>
    <property type="project" value="UniProtKB-EC"/>
</dbReference>
<keyword evidence="12" id="KW-1185">Reference proteome</keyword>
<evidence type="ECO:0000256" key="2">
    <source>
        <dbReference type="ARBA" id="ARBA00022801"/>
    </source>
</evidence>
<evidence type="ECO:0000259" key="10">
    <source>
        <dbReference type="PROSITE" id="PS51194"/>
    </source>
</evidence>
<dbReference type="PROSITE" id="PS00039">
    <property type="entry name" value="DEAD_ATP_HELICASE"/>
    <property type="match status" value="1"/>
</dbReference>
<evidence type="ECO:0000256" key="6">
    <source>
        <dbReference type="RuleBase" id="RU000492"/>
    </source>
</evidence>
<feature type="non-terminal residue" evidence="11">
    <location>
        <position position="1"/>
    </location>
</feature>
<feature type="domain" description="Helicase ATP-binding" evidence="9">
    <location>
        <begin position="1"/>
        <end position="128"/>
    </location>
</feature>
<comment type="similarity">
    <text evidence="6">Belongs to the DEAD box helicase family.</text>
</comment>
<evidence type="ECO:0000313" key="11">
    <source>
        <dbReference type="EMBL" id="RKP27028.1"/>
    </source>
</evidence>
<dbReference type="OrthoDB" id="4310724at2759"/>
<gene>
    <name evidence="11" type="ORF">SYNPS1DRAFT_13296</name>
</gene>